<protein>
    <submittedName>
        <fullName evidence="2">Phosphatidate cytidylyltransferase</fullName>
    </submittedName>
</protein>
<keyword evidence="1" id="KW-0812">Transmembrane</keyword>
<accession>A0A7C5L810</accession>
<dbReference type="InterPro" id="IPR037997">
    <property type="entry name" value="Dgk1-like"/>
</dbReference>
<keyword evidence="1" id="KW-0472">Membrane</keyword>
<dbReference type="PANTHER" id="PTHR31303:SF1">
    <property type="entry name" value="CTP-DEPENDENT DIACYLGLYCEROL KINASE 1"/>
    <property type="match status" value="1"/>
</dbReference>
<comment type="caution">
    <text evidence="2">The sequence shown here is derived from an EMBL/GenBank/DDBJ whole genome shotgun (WGS) entry which is preliminary data.</text>
</comment>
<keyword evidence="1" id="KW-1133">Transmembrane helix</keyword>
<gene>
    <name evidence="2" type="ORF">ENJ61_07345</name>
</gene>
<proteinExistence type="predicted"/>
<name>A0A7C5L810_AQUAO</name>
<dbReference type="GO" id="GO:0004143">
    <property type="term" value="F:ATP-dependent diacylglycerol kinase activity"/>
    <property type="evidence" value="ECO:0007669"/>
    <property type="project" value="InterPro"/>
</dbReference>
<dbReference type="Proteomes" id="UP000885792">
    <property type="component" value="Unassembled WGS sequence"/>
</dbReference>
<keyword evidence="2" id="KW-0548">Nucleotidyltransferase</keyword>
<dbReference type="GO" id="GO:0016779">
    <property type="term" value="F:nucleotidyltransferase activity"/>
    <property type="evidence" value="ECO:0007669"/>
    <property type="project" value="UniProtKB-KW"/>
</dbReference>
<keyword evidence="2" id="KW-0808">Transferase</keyword>
<organism evidence="2">
    <name type="scientific">Aquifex aeolicus</name>
    <dbReference type="NCBI Taxonomy" id="63363"/>
    <lineage>
        <taxon>Bacteria</taxon>
        <taxon>Pseudomonadati</taxon>
        <taxon>Aquificota</taxon>
        <taxon>Aquificia</taxon>
        <taxon>Aquificales</taxon>
        <taxon>Aquificaceae</taxon>
        <taxon>Aquifex</taxon>
    </lineage>
</organism>
<feature type="transmembrane region" description="Helical" evidence="1">
    <location>
        <begin position="44"/>
        <end position="68"/>
    </location>
</feature>
<feature type="transmembrane region" description="Helical" evidence="1">
    <location>
        <begin position="89"/>
        <end position="115"/>
    </location>
</feature>
<dbReference type="AlphaFoldDB" id="A0A7C5L810"/>
<feature type="transmembrane region" description="Helical" evidence="1">
    <location>
        <begin position="21"/>
        <end position="38"/>
    </location>
</feature>
<evidence type="ECO:0000256" key="1">
    <source>
        <dbReference type="SAM" id="Phobius"/>
    </source>
</evidence>
<dbReference type="EMBL" id="DRNB01000267">
    <property type="protein sequence ID" value="HHJ64706.1"/>
    <property type="molecule type" value="Genomic_DNA"/>
</dbReference>
<dbReference type="PANTHER" id="PTHR31303">
    <property type="entry name" value="CTP-DEPENDENT DIACYLGLYCEROL KINASE 1"/>
    <property type="match status" value="1"/>
</dbReference>
<reference evidence="2" key="1">
    <citation type="journal article" date="2020" name="mSystems">
        <title>Genome- and Community-Level Interaction Insights into Carbon Utilization and Element Cycling Functions of Hydrothermarchaeota in Hydrothermal Sediment.</title>
        <authorList>
            <person name="Zhou Z."/>
            <person name="Liu Y."/>
            <person name="Xu W."/>
            <person name="Pan J."/>
            <person name="Luo Z.H."/>
            <person name="Li M."/>
        </authorList>
    </citation>
    <scope>NUCLEOTIDE SEQUENCE [LARGE SCALE GENOMIC DNA]</scope>
    <source>
        <strain evidence="2">HyVt-501</strain>
    </source>
</reference>
<evidence type="ECO:0000313" key="2">
    <source>
        <dbReference type="EMBL" id="HHJ64706.1"/>
    </source>
</evidence>
<sequence length="197" mass="22069">MFTPASRRCSEDSLRLEIRRQIFHLTLISLWVAPVYLFPFRVNLLIFGIVILVNLLVVLRVSPFYDLFSFLIDLLERERNLRFPGIQSLYANLGIMIAYLLFEKIAVVGIVTLAVGDSLSTLAGKAAGRHPLFYNGEKTWEGCVAFFLSSFAVLSHLTDIRSALLVASLSALLESVRFPVDDNFLIPVSATALVYLL</sequence>